<dbReference type="Proteomes" id="UP000014500">
    <property type="component" value="Unassembled WGS sequence"/>
</dbReference>
<dbReference type="InterPro" id="IPR003819">
    <property type="entry name" value="TauD/TfdA-like"/>
</dbReference>
<comment type="pathway">
    <text evidence="3">Amine and polyamine biosynthesis; carnitine biosynthesis.</text>
</comment>
<dbReference type="Gene3D" id="3.30.2020.30">
    <property type="match status" value="1"/>
</dbReference>
<dbReference type="InterPro" id="IPR050411">
    <property type="entry name" value="AlphaKG_dependent_hydroxylases"/>
</dbReference>
<dbReference type="FunFam" id="3.60.130.10:FF:000001">
    <property type="entry name" value="Trimethyllysine dioxygenase, mitochondrial"/>
    <property type="match status" value="1"/>
</dbReference>
<evidence type="ECO:0000256" key="6">
    <source>
        <dbReference type="ARBA" id="ARBA00022873"/>
    </source>
</evidence>
<dbReference type="FunFam" id="3.30.2020.30:FF:000002">
    <property type="entry name" value="Putative gamma-butyrobetaine dioxygenase"/>
    <property type="match status" value="1"/>
</dbReference>
<comment type="similarity">
    <text evidence="4">Belongs to the gamma-BBH/TMLD family.</text>
</comment>
<dbReference type="STRING" id="126957.T1IZY7"/>
<dbReference type="GO" id="GO:0016706">
    <property type="term" value="F:2-oxoglutarate-dependent dioxygenase activity"/>
    <property type="evidence" value="ECO:0007669"/>
    <property type="project" value="UniProtKB-ARBA"/>
</dbReference>
<dbReference type="HOGENOM" id="CLU_021859_2_2_1"/>
<evidence type="ECO:0000256" key="8">
    <source>
        <dbReference type="ARBA" id="ARBA00023002"/>
    </source>
</evidence>
<evidence type="ECO:0000256" key="3">
    <source>
        <dbReference type="ARBA" id="ARBA00005022"/>
    </source>
</evidence>
<dbReference type="UniPathway" id="UPA00118"/>
<feature type="domain" description="TauD/TfdA-like" evidence="10">
    <location>
        <begin position="178"/>
        <end position="419"/>
    </location>
</feature>
<dbReference type="PhylomeDB" id="T1IZY7"/>
<dbReference type="InterPro" id="IPR042098">
    <property type="entry name" value="TauD-like_sf"/>
</dbReference>
<evidence type="ECO:0000256" key="5">
    <source>
        <dbReference type="ARBA" id="ARBA00022723"/>
    </source>
</evidence>
<keyword evidence="8" id="KW-0560">Oxidoreductase</keyword>
<reference evidence="12" key="2">
    <citation type="submission" date="2015-02" db="UniProtKB">
        <authorList>
            <consortium name="EnsemblMetazoa"/>
        </authorList>
    </citation>
    <scope>IDENTIFICATION</scope>
</reference>
<dbReference type="InterPro" id="IPR038492">
    <property type="entry name" value="GBBH-like_N_sf"/>
</dbReference>
<dbReference type="GO" id="GO:0005739">
    <property type="term" value="C:mitochondrion"/>
    <property type="evidence" value="ECO:0007669"/>
    <property type="project" value="TreeGrafter"/>
</dbReference>
<keyword evidence="7" id="KW-0223">Dioxygenase</keyword>
<keyword evidence="13" id="KW-1185">Reference proteome</keyword>
<organism evidence="12 13">
    <name type="scientific">Strigamia maritima</name>
    <name type="common">European centipede</name>
    <name type="synonym">Geophilus maritimus</name>
    <dbReference type="NCBI Taxonomy" id="126957"/>
    <lineage>
        <taxon>Eukaryota</taxon>
        <taxon>Metazoa</taxon>
        <taxon>Ecdysozoa</taxon>
        <taxon>Arthropoda</taxon>
        <taxon>Myriapoda</taxon>
        <taxon>Chilopoda</taxon>
        <taxon>Pleurostigmophora</taxon>
        <taxon>Geophilomorpha</taxon>
        <taxon>Linotaeniidae</taxon>
        <taxon>Strigamia</taxon>
    </lineage>
</organism>
<dbReference type="CDD" id="cd00250">
    <property type="entry name" value="CAS_like"/>
    <property type="match status" value="1"/>
</dbReference>
<dbReference type="EMBL" id="JH431728">
    <property type="status" value="NOT_ANNOTATED_CDS"/>
    <property type="molecule type" value="Genomic_DNA"/>
</dbReference>
<keyword evidence="9" id="KW-0408">Iron</keyword>
<evidence type="ECO:0000313" key="12">
    <source>
        <dbReference type="EnsemblMetazoa" id="SMAR006826-PA"/>
    </source>
</evidence>
<dbReference type="eggNOG" id="KOG3888">
    <property type="taxonomic scope" value="Eukaryota"/>
</dbReference>
<accession>T1IZY7</accession>
<evidence type="ECO:0000259" key="11">
    <source>
        <dbReference type="Pfam" id="PF06155"/>
    </source>
</evidence>
<comment type="cofactor">
    <cofactor evidence="1">
        <name>Fe(2+)</name>
        <dbReference type="ChEBI" id="CHEBI:29033"/>
    </cofactor>
</comment>
<dbReference type="InterPro" id="IPR010376">
    <property type="entry name" value="GBBH-like_N"/>
</dbReference>
<evidence type="ECO:0000256" key="1">
    <source>
        <dbReference type="ARBA" id="ARBA00001954"/>
    </source>
</evidence>
<dbReference type="Pfam" id="PF06155">
    <property type="entry name" value="GBBH-like_N"/>
    <property type="match status" value="1"/>
</dbReference>
<dbReference type="PANTHER" id="PTHR10696">
    <property type="entry name" value="GAMMA-BUTYROBETAINE HYDROXYLASE-RELATED"/>
    <property type="match status" value="1"/>
</dbReference>
<keyword evidence="5" id="KW-0479">Metal-binding</keyword>
<dbReference type="GO" id="GO:0046872">
    <property type="term" value="F:metal ion binding"/>
    <property type="evidence" value="ECO:0007669"/>
    <property type="project" value="UniProtKB-KW"/>
</dbReference>
<dbReference type="GO" id="GO:0045329">
    <property type="term" value="P:carnitine biosynthetic process"/>
    <property type="evidence" value="ECO:0007669"/>
    <property type="project" value="UniProtKB-UniPathway"/>
</dbReference>
<protein>
    <recommendedName>
        <fullName evidence="14">Gamma-butyrobetaine dioxygenase</fullName>
    </recommendedName>
</protein>
<dbReference type="SUPFAM" id="SSF51197">
    <property type="entry name" value="Clavaminate synthase-like"/>
    <property type="match status" value="1"/>
</dbReference>
<evidence type="ECO:0000256" key="9">
    <source>
        <dbReference type="ARBA" id="ARBA00023004"/>
    </source>
</evidence>
<name>T1IZY7_STRMM</name>
<evidence type="ECO:0008006" key="14">
    <source>
        <dbReference type="Google" id="ProtNLM"/>
    </source>
</evidence>
<evidence type="ECO:0000256" key="2">
    <source>
        <dbReference type="ARBA" id="ARBA00001961"/>
    </source>
</evidence>
<sequence>MAVSGGFRLFTNVIKSTCHSTVVRRLNTRAWSTATASAIKQDQKLTINSAMPMTSQSTKIIFSDNRSCDFKYIWLRDNCVCTQCIHPETRQKLLDSPLISASIKPKSLEVNSDGDLTIDWPENKLGSDDHRSVYGAAWLHKHGLCFAQDTFDLSEETVHFKEPSVMWDRTAIWKNFPEISYREVMEKDEGLALYLQMIARYGFAIIRDVPTEKDEIIKVVKRFAYVKETSYGITFDVLCAPDPNAHLAYTGRRLELHTDLNYREKVPGLQLLHCLRSESLGDTGGKSFFVDGFFVAKWLQTHQPAAFHILSSTPLKFSIKNKNLKYSQYWPIICTDKQDEITEIHYNNRTMGPVQTPSHLVLPFYHAYRLFSEKLRDPSCELVFNLVPGDLVAFNNRRVLHGRTAFDARQVKRHLQGCYVDIDEAMSTFGHLMSGDQPEQ</sequence>
<reference evidence="13" key="1">
    <citation type="submission" date="2011-05" db="EMBL/GenBank/DDBJ databases">
        <authorList>
            <person name="Richards S.R."/>
            <person name="Qu J."/>
            <person name="Jiang H."/>
            <person name="Jhangiani S.N."/>
            <person name="Agravi P."/>
            <person name="Goodspeed R."/>
            <person name="Gross S."/>
            <person name="Mandapat C."/>
            <person name="Jackson L."/>
            <person name="Mathew T."/>
            <person name="Pu L."/>
            <person name="Thornton R."/>
            <person name="Saada N."/>
            <person name="Wilczek-Boney K.B."/>
            <person name="Lee S."/>
            <person name="Kovar C."/>
            <person name="Wu Y."/>
            <person name="Scherer S.E."/>
            <person name="Worley K.C."/>
            <person name="Muzny D.M."/>
            <person name="Gibbs R."/>
        </authorList>
    </citation>
    <scope>NUCLEOTIDE SEQUENCE</scope>
    <source>
        <strain evidence="13">Brora</strain>
    </source>
</reference>
<dbReference type="OMA" id="SHNMRYS"/>
<dbReference type="AlphaFoldDB" id="T1IZY7"/>
<dbReference type="PANTHER" id="PTHR10696:SF55">
    <property type="entry name" value="DIOXYGENASE, PUTATIVE-RELATED"/>
    <property type="match status" value="1"/>
</dbReference>
<feature type="domain" description="Gamma-butyrobetaine hydroxylase-like N-terminal" evidence="11">
    <location>
        <begin position="55"/>
        <end position="140"/>
    </location>
</feature>
<evidence type="ECO:0000256" key="4">
    <source>
        <dbReference type="ARBA" id="ARBA00008654"/>
    </source>
</evidence>
<proteinExistence type="inferred from homology"/>
<dbReference type="EnsemblMetazoa" id="SMAR006826-RA">
    <property type="protein sequence ID" value="SMAR006826-PA"/>
    <property type="gene ID" value="SMAR006826"/>
</dbReference>
<comment type="cofactor">
    <cofactor evidence="2">
        <name>L-ascorbate</name>
        <dbReference type="ChEBI" id="CHEBI:38290"/>
    </cofactor>
</comment>
<dbReference type="Gene3D" id="3.60.130.10">
    <property type="entry name" value="Clavaminate synthase-like"/>
    <property type="match status" value="1"/>
</dbReference>
<evidence type="ECO:0000256" key="7">
    <source>
        <dbReference type="ARBA" id="ARBA00022964"/>
    </source>
</evidence>
<keyword evidence="6" id="KW-0124">Carnitine biosynthesis</keyword>
<evidence type="ECO:0000313" key="13">
    <source>
        <dbReference type="Proteomes" id="UP000014500"/>
    </source>
</evidence>
<dbReference type="Pfam" id="PF02668">
    <property type="entry name" value="TauD"/>
    <property type="match status" value="1"/>
</dbReference>
<evidence type="ECO:0000259" key="10">
    <source>
        <dbReference type="Pfam" id="PF02668"/>
    </source>
</evidence>